<keyword evidence="1" id="KW-0732">Signal</keyword>
<evidence type="ECO:0000313" key="3">
    <source>
        <dbReference type="Proteomes" id="UP000500767"/>
    </source>
</evidence>
<accession>A0A6M8HU69</accession>
<dbReference type="KEGG" id="lck:HN018_18790"/>
<proteinExistence type="predicted"/>
<evidence type="ECO:0000256" key="1">
    <source>
        <dbReference type="SAM" id="SignalP"/>
    </source>
</evidence>
<dbReference type="RefSeq" id="WP_171835097.1">
    <property type="nucleotide sequence ID" value="NZ_CP053708.1"/>
</dbReference>
<sequence>MMQHSTRPTRFRTMLSALVTGLCMVVLPSCGEAAQAGHHTKVTAHQDSLLCKPASMPLSARSSEHGHRLVLQLGDGRFFAPTRSAMFFSHPGDRCAWHGSVAARS</sequence>
<gene>
    <name evidence="2" type="ORF">HN018_18790</name>
</gene>
<protein>
    <recommendedName>
        <fullName evidence="4">Secreted protein</fullName>
    </recommendedName>
</protein>
<dbReference type="EMBL" id="CP053708">
    <property type="protein sequence ID" value="QKE91806.1"/>
    <property type="molecule type" value="Genomic_DNA"/>
</dbReference>
<name>A0A6M8HU69_9PROT</name>
<dbReference type="Proteomes" id="UP000500767">
    <property type="component" value="Chromosome"/>
</dbReference>
<reference evidence="2 3" key="1">
    <citation type="journal article" date="2014" name="World J. Microbiol. Biotechnol.">
        <title>Biodiversity and physiological characteristics of Antarctic and Arctic lichens-associated bacteria.</title>
        <authorList>
            <person name="Lee Y.M."/>
            <person name="Kim E.H."/>
            <person name="Lee H.K."/>
            <person name="Hong S.G."/>
        </authorList>
    </citation>
    <scope>NUCLEOTIDE SEQUENCE [LARGE SCALE GENOMIC DNA]</scope>
    <source>
        <strain evidence="2 3">PAMC 26569</strain>
    </source>
</reference>
<feature type="chain" id="PRO_5026706264" description="Secreted protein" evidence="1">
    <location>
        <begin position="34"/>
        <end position="105"/>
    </location>
</feature>
<dbReference type="AlphaFoldDB" id="A0A6M8HU69"/>
<feature type="signal peptide" evidence="1">
    <location>
        <begin position="1"/>
        <end position="33"/>
    </location>
</feature>
<evidence type="ECO:0008006" key="4">
    <source>
        <dbReference type="Google" id="ProtNLM"/>
    </source>
</evidence>
<organism evidence="2 3">
    <name type="scientific">Lichenicola cladoniae</name>
    <dbReference type="NCBI Taxonomy" id="1484109"/>
    <lineage>
        <taxon>Bacteria</taxon>
        <taxon>Pseudomonadati</taxon>
        <taxon>Pseudomonadota</taxon>
        <taxon>Alphaproteobacteria</taxon>
        <taxon>Acetobacterales</taxon>
        <taxon>Acetobacteraceae</taxon>
        <taxon>Lichenicola</taxon>
    </lineage>
</organism>
<evidence type="ECO:0000313" key="2">
    <source>
        <dbReference type="EMBL" id="QKE91806.1"/>
    </source>
</evidence>
<keyword evidence="3" id="KW-1185">Reference proteome</keyword>